<dbReference type="InterPro" id="IPR004090">
    <property type="entry name" value="Chemotax_Me-accpt_rcpt"/>
</dbReference>
<keyword evidence="3 9" id="KW-0812">Transmembrane</keyword>
<reference evidence="13" key="1">
    <citation type="journal article" date="2019" name="Int. J. Syst. Evol. Microbiol.">
        <title>The Global Catalogue of Microorganisms (GCM) 10K type strain sequencing project: providing services to taxonomists for standard genome sequencing and annotation.</title>
        <authorList>
            <consortium name="The Broad Institute Genomics Platform"/>
            <consortium name="The Broad Institute Genome Sequencing Center for Infectious Disease"/>
            <person name="Wu L."/>
            <person name="Ma J."/>
        </authorList>
    </citation>
    <scope>NUCLEOTIDE SEQUENCE [LARGE SCALE GENOMIC DNA]</scope>
    <source>
        <strain evidence="13">KCTC 52438</strain>
    </source>
</reference>
<dbReference type="Proteomes" id="UP001595476">
    <property type="component" value="Unassembled WGS sequence"/>
</dbReference>
<feature type="domain" description="Methyl-accepting transducer" evidence="10">
    <location>
        <begin position="272"/>
        <end position="508"/>
    </location>
</feature>
<comment type="caution">
    <text evidence="12">The sequence shown here is derived from an EMBL/GenBank/DDBJ whole genome shotgun (WGS) entry which is preliminary data.</text>
</comment>
<dbReference type="PRINTS" id="PR00260">
    <property type="entry name" value="CHEMTRNSDUCR"/>
</dbReference>
<dbReference type="CDD" id="cd11386">
    <property type="entry name" value="MCP_signal"/>
    <property type="match status" value="1"/>
</dbReference>
<proteinExistence type="inferred from homology"/>
<evidence type="ECO:0000256" key="6">
    <source>
        <dbReference type="ARBA" id="ARBA00023224"/>
    </source>
</evidence>
<feature type="transmembrane region" description="Helical" evidence="9">
    <location>
        <begin position="12"/>
        <end position="31"/>
    </location>
</feature>
<evidence type="ECO:0000313" key="13">
    <source>
        <dbReference type="Proteomes" id="UP001595476"/>
    </source>
</evidence>
<feature type="domain" description="HAMP" evidence="11">
    <location>
        <begin position="213"/>
        <end position="267"/>
    </location>
</feature>
<sequence>MKFLRQFKISHRLWVLPVVITIGFLFFTFSVSNQFHERLLADRYEKTRHVVESAWHVIEHFYKEAQAGRMDEAEAKALAKATVRNLRYEEDDYFWIHNMDSVMVMHPIKPALEGKDLSGFKDPEGTFLFNEMVNVVRKSGGGFVPYLWPKPGNDDPVAKISYVKGFSAWGWIVGSGIYLDDVDQLFAQALIKMLMIALIVVVVSVGVVVLIAQSIIGPLGTTAEALKDIAEGDGDLTKRLSISGNDEISDLRRNFNSFVVRIHELVSDVKQGIVELTQATENLGANSTRSIECVSRQKSDTELVATAAQEMYQVSVSMSENATDAAERAQTANERTQVGQGVLNASIADIRQLSGEIDSAVKVIDNLASSTDEIGSVVEVIRGIAEQTNLLALNAAIEAARAGEQGRGFAVVADEVRTLAGRTQQSTEEINEMISRLQAGSKEAVNAIESSQQYTSSTSEKAAEAGAALEEIAQMVDDILSMNTQIASGIEEQSSVAQEIEGNITNVAETAASAEEIVHETDQAAKSMSDLSERLSAQVANFKV</sequence>
<keyword evidence="4 9" id="KW-1133">Transmembrane helix</keyword>
<dbReference type="Gene3D" id="3.30.450.20">
    <property type="entry name" value="PAS domain"/>
    <property type="match status" value="1"/>
</dbReference>
<comment type="similarity">
    <text evidence="7">Belongs to the methyl-accepting chemotaxis (MCP) protein family.</text>
</comment>
<dbReference type="Gene3D" id="1.10.287.950">
    <property type="entry name" value="Methyl-accepting chemotaxis protein"/>
    <property type="match status" value="1"/>
</dbReference>
<keyword evidence="2" id="KW-1003">Cell membrane</keyword>
<evidence type="ECO:0000256" key="7">
    <source>
        <dbReference type="ARBA" id="ARBA00029447"/>
    </source>
</evidence>
<dbReference type="SMART" id="SM00304">
    <property type="entry name" value="HAMP"/>
    <property type="match status" value="2"/>
</dbReference>
<evidence type="ECO:0000256" key="5">
    <source>
        <dbReference type="ARBA" id="ARBA00023136"/>
    </source>
</evidence>
<evidence type="ECO:0000313" key="12">
    <source>
        <dbReference type="EMBL" id="MFC3152365.1"/>
    </source>
</evidence>
<organism evidence="12 13">
    <name type="scientific">Litoribrevibacter euphylliae</name>
    <dbReference type="NCBI Taxonomy" id="1834034"/>
    <lineage>
        <taxon>Bacteria</taxon>
        <taxon>Pseudomonadati</taxon>
        <taxon>Pseudomonadota</taxon>
        <taxon>Gammaproteobacteria</taxon>
        <taxon>Oceanospirillales</taxon>
        <taxon>Oceanospirillaceae</taxon>
        <taxon>Litoribrevibacter</taxon>
    </lineage>
</organism>
<evidence type="ECO:0000259" key="11">
    <source>
        <dbReference type="PROSITE" id="PS50885"/>
    </source>
</evidence>
<evidence type="ECO:0000256" key="4">
    <source>
        <dbReference type="ARBA" id="ARBA00022989"/>
    </source>
</evidence>
<keyword evidence="13" id="KW-1185">Reference proteome</keyword>
<feature type="transmembrane region" description="Helical" evidence="9">
    <location>
        <begin position="191"/>
        <end position="212"/>
    </location>
</feature>
<dbReference type="Pfam" id="PF00015">
    <property type="entry name" value="MCPsignal"/>
    <property type="match status" value="1"/>
</dbReference>
<dbReference type="SMART" id="SM00283">
    <property type="entry name" value="MA"/>
    <property type="match status" value="1"/>
</dbReference>
<keyword evidence="6 8" id="KW-0807">Transducer</keyword>
<dbReference type="PROSITE" id="PS50885">
    <property type="entry name" value="HAMP"/>
    <property type="match status" value="1"/>
</dbReference>
<dbReference type="InterPro" id="IPR033480">
    <property type="entry name" value="sCache_2"/>
</dbReference>
<gene>
    <name evidence="12" type="ORF">ACFOEK_15125</name>
</gene>
<dbReference type="PANTHER" id="PTHR32089">
    <property type="entry name" value="METHYL-ACCEPTING CHEMOTAXIS PROTEIN MCPB"/>
    <property type="match status" value="1"/>
</dbReference>
<evidence type="ECO:0000256" key="8">
    <source>
        <dbReference type="PROSITE-ProRule" id="PRU00284"/>
    </source>
</evidence>
<accession>A0ABV7HIU3</accession>
<dbReference type="Pfam" id="PF17200">
    <property type="entry name" value="sCache_2"/>
    <property type="match status" value="1"/>
</dbReference>
<dbReference type="SUPFAM" id="SSF58104">
    <property type="entry name" value="Methyl-accepting chemotaxis protein (MCP) signaling domain"/>
    <property type="match status" value="1"/>
</dbReference>
<dbReference type="PANTHER" id="PTHR32089:SF119">
    <property type="entry name" value="METHYL-ACCEPTING CHEMOTAXIS PROTEIN CTPL"/>
    <property type="match status" value="1"/>
</dbReference>
<evidence type="ECO:0000256" key="3">
    <source>
        <dbReference type="ARBA" id="ARBA00022692"/>
    </source>
</evidence>
<evidence type="ECO:0000256" key="9">
    <source>
        <dbReference type="SAM" id="Phobius"/>
    </source>
</evidence>
<dbReference type="RefSeq" id="WP_386722292.1">
    <property type="nucleotide sequence ID" value="NZ_JBHRSZ010000006.1"/>
</dbReference>
<keyword evidence="5 9" id="KW-0472">Membrane</keyword>
<evidence type="ECO:0000256" key="1">
    <source>
        <dbReference type="ARBA" id="ARBA00004651"/>
    </source>
</evidence>
<dbReference type="Pfam" id="PF00672">
    <property type="entry name" value="HAMP"/>
    <property type="match status" value="1"/>
</dbReference>
<protein>
    <submittedName>
        <fullName evidence="12">Methyl-accepting chemotaxis protein</fullName>
    </submittedName>
</protein>
<evidence type="ECO:0000256" key="2">
    <source>
        <dbReference type="ARBA" id="ARBA00022475"/>
    </source>
</evidence>
<evidence type="ECO:0000259" key="10">
    <source>
        <dbReference type="PROSITE" id="PS50111"/>
    </source>
</evidence>
<name>A0ABV7HIU3_9GAMM</name>
<comment type="subcellular location">
    <subcellularLocation>
        <location evidence="1">Cell membrane</location>
        <topology evidence="1">Multi-pass membrane protein</topology>
    </subcellularLocation>
</comment>
<dbReference type="InterPro" id="IPR003660">
    <property type="entry name" value="HAMP_dom"/>
</dbReference>
<dbReference type="SMART" id="SM01049">
    <property type="entry name" value="Cache_2"/>
    <property type="match status" value="1"/>
</dbReference>
<dbReference type="PROSITE" id="PS50111">
    <property type="entry name" value="CHEMOTAXIS_TRANSDUC_2"/>
    <property type="match status" value="1"/>
</dbReference>
<dbReference type="CDD" id="cd06225">
    <property type="entry name" value="HAMP"/>
    <property type="match status" value="1"/>
</dbReference>
<dbReference type="InterPro" id="IPR004089">
    <property type="entry name" value="MCPsignal_dom"/>
</dbReference>
<dbReference type="EMBL" id="JBHRSZ010000006">
    <property type="protein sequence ID" value="MFC3152365.1"/>
    <property type="molecule type" value="Genomic_DNA"/>
</dbReference>